<dbReference type="Gene3D" id="1.10.287.310">
    <property type="match status" value="1"/>
</dbReference>
<evidence type="ECO:0000256" key="1">
    <source>
        <dbReference type="ARBA" id="ARBA00009254"/>
    </source>
</evidence>
<evidence type="ECO:0000313" key="8">
    <source>
        <dbReference type="Proteomes" id="UP000176421"/>
    </source>
</evidence>
<dbReference type="GO" id="GO:0006412">
    <property type="term" value="P:translation"/>
    <property type="evidence" value="ECO:0007669"/>
    <property type="project" value="UniProtKB-UniRule"/>
</dbReference>
<evidence type="ECO:0000313" key="7">
    <source>
        <dbReference type="EMBL" id="OGZ67701.1"/>
    </source>
</evidence>
<evidence type="ECO:0000256" key="5">
    <source>
        <dbReference type="HAMAP-Rule" id="MF_00374"/>
    </source>
</evidence>
<organism evidence="7 8">
    <name type="scientific">Candidatus Staskawiczbacteria bacterium RIFCSPHIGHO2_02_FULL_34_9</name>
    <dbReference type="NCBI Taxonomy" id="1802206"/>
    <lineage>
        <taxon>Bacteria</taxon>
        <taxon>Candidatus Staskawicziibacteriota</taxon>
    </lineage>
</organism>
<comment type="similarity">
    <text evidence="1 5">Belongs to the universal ribosomal protein uL29 family.</text>
</comment>
<keyword evidence="2 5" id="KW-0689">Ribosomal protein</keyword>
<evidence type="ECO:0000256" key="6">
    <source>
        <dbReference type="SAM" id="Coils"/>
    </source>
</evidence>
<dbReference type="GO" id="GO:1990904">
    <property type="term" value="C:ribonucleoprotein complex"/>
    <property type="evidence" value="ECO:0007669"/>
    <property type="project" value="UniProtKB-KW"/>
</dbReference>
<dbReference type="InterPro" id="IPR001854">
    <property type="entry name" value="Ribosomal_uL29"/>
</dbReference>
<dbReference type="CDD" id="cd00427">
    <property type="entry name" value="Ribosomal_L29_HIP"/>
    <property type="match status" value="1"/>
</dbReference>
<dbReference type="STRING" id="1802206.A3D35_01410"/>
<dbReference type="NCBIfam" id="TIGR00012">
    <property type="entry name" value="L29"/>
    <property type="match status" value="1"/>
</dbReference>
<dbReference type="Pfam" id="PF00831">
    <property type="entry name" value="Ribosomal_L29"/>
    <property type="match status" value="1"/>
</dbReference>
<evidence type="ECO:0000256" key="2">
    <source>
        <dbReference type="ARBA" id="ARBA00022980"/>
    </source>
</evidence>
<feature type="coiled-coil region" evidence="6">
    <location>
        <begin position="4"/>
        <end position="31"/>
    </location>
</feature>
<evidence type="ECO:0000256" key="3">
    <source>
        <dbReference type="ARBA" id="ARBA00023274"/>
    </source>
</evidence>
<dbReference type="AlphaFoldDB" id="A0A1G2HZQ7"/>
<reference evidence="7 8" key="1">
    <citation type="journal article" date="2016" name="Nat. Commun.">
        <title>Thousands of microbial genomes shed light on interconnected biogeochemical processes in an aquifer system.</title>
        <authorList>
            <person name="Anantharaman K."/>
            <person name="Brown C.T."/>
            <person name="Hug L.A."/>
            <person name="Sharon I."/>
            <person name="Castelle C.J."/>
            <person name="Probst A.J."/>
            <person name="Thomas B.C."/>
            <person name="Singh A."/>
            <person name="Wilkins M.J."/>
            <person name="Karaoz U."/>
            <person name="Brodie E.L."/>
            <person name="Williams K.H."/>
            <person name="Hubbard S.S."/>
            <person name="Banfield J.F."/>
        </authorList>
    </citation>
    <scope>NUCLEOTIDE SEQUENCE [LARGE SCALE GENOMIC DNA]</scope>
</reference>
<gene>
    <name evidence="5" type="primary">rpmC</name>
    <name evidence="7" type="ORF">A3D35_01410</name>
</gene>
<dbReference type="SUPFAM" id="SSF46561">
    <property type="entry name" value="Ribosomal protein L29 (L29p)"/>
    <property type="match status" value="1"/>
</dbReference>
<dbReference type="GO" id="GO:0003735">
    <property type="term" value="F:structural constituent of ribosome"/>
    <property type="evidence" value="ECO:0007669"/>
    <property type="project" value="InterPro"/>
</dbReference>
<proteinExistence type="inferred from homology"/>
<protein>
    <recommendedName>
        <fullName evidence="4 5">Large ribosomal subunit protein uL29</fullName>
    </recommendedName>
</protein>
<keyword evidence="6" id="KW-0175">Coiled coil</keyword>
<dbReference type="InterPro" id="IPR036049">
    <property type="entry name" value="Ribosomal_uL29_sf"/>
</dbReference>
<dbReference type="EMBL" id="MHOS01000033">
    <property type="protein sequence ID" value="OGZ67701.1"/>
    <property type="molecule type" value="Genomic_DNA"/>
</dbReference>
<accession>A0A1G2HZQ7</accession>
<name>A0A1G2HZQ7_9BACT</name>
<dbReference type="HAMAP" id="MF_00374">
    <property type="entry name" value="Ribosomal_uL29"/>
    <property type="match status" value="1"/>
</dbReference>
<comment type="caution">
    <text evidence="7">The sequence shown here is derived from an EMBL/GenBank/DDBJ whole genome shotgun (WGS) entry which is preliminary data.</text>
</comment>
<evidence type="ECO:0000256" key="4">
    <source>
        <dbReference type="ARBA" id="ARBA00035204"/>
    </source>
</evidence>
<sequence>MKTNELRKKDKAELEKSIEDLKKKLSDFRFRFSSNKLKNVKEIGIARKDIARMMTIINEKNNKADK</sequence>
<dbReference type="Proteomes" id="UP000176421">
    <property type="component" value="Unassembled WGS sequence"/>
</dbReference>
<dbReference type="GO" id="GO:0005840">
    <property type="term" value="C:ribosome"/>
    <property type="evidence" value="ECO:0007669"/>
    <property type="project" value="UniProtKB-KW"/>
</dbReference>
<keyword evidence="3 5" id="KW-0687">Ribonucleoprotein</keyword>